<gene>
    <name evidence="2" type="ORF">A7sIIA15_06390</name>
</gene>
<keyword evidence="1" id="KW-0732">Signal</keyword>
<dbReference type="KEGG" id="pvn:A7sIIA15_06390"/>
<accession>A0A249KUT1</accession>
<reference evidence="2 3" key="1">
    <citation type="submission" date="2016-07" db="EMBL/GenBank/DDBJ databases">
        <title>High microdiversification within the ubiquitous acI lineage of Actinobacteria.</title>
        <authorList>
            <person name="Neuenschwander S.M."/>
            <person name="Salcher M."/>
            <person name="Ghai R."/>
            <person name="Pernthaler J."/>
        </authorList>
    </citation>
    <scope>NUCLEOTIDE SEQUENCE [LARGE SCALE GENOMIC DNA]</scope>
    <source>
        <strain evidence="2">MMS-IIA-15</strain>
    </source>
</reference>
<evidence type="ECO:0008006" key="4">
    <source>
        <dbReference type="Google" id="ProtNLM"/>
    </source>
</evidence>
<evidence type="ECO:0000313" key="3">
    <source>
        <dbReference type="Proteomes" id="UP000217186"/>
    </source>
</evidence>
<proteinExistence type="predicted"/>
<keyword evidence="3" id="KW-1185">Reference proteome</keyword>
<feature type="chain" id="PRO_5039187225" description="Copper chaperone PCu(A)C" evidence="1">
    <location>
        <begin position="22"/>
        <end position="158"/>
    </location>
</feature>
<sequence length="158" mass="16378">MRRVLIAFFIATLTVSLSGCGAGLNAETRNLKQVTDGVEATVNTDGNNIKVVNLLVVETAEGAGVLVGTLVNSLDQEDALLGVAINGQIASLTGSNVLAKNKPVIFEGPSANIKAVVPVLGAKAGQRVQVTMFFARAGEVTVQAIIRDQRDDYAGITA</sequence>
<dbReference type="PROSITE" id="PS51257">
    <property type="entry name" value="PROKAR_LIPOPROTEIN"/>
    <property type="match status" value="1"/>
</dbReference>
<dbReference type="SUPFAM" id="SSF110087">
    <property type="entry name" value="DR1885-like metal-binding protein"/>
    <property type="match status" value="1"/>
</dbReference>
<protein>
    <recommendedName>
        <fullName evidence="4">Copper chaperone PCu(A)C</fullName>
    </recommendedName>
</protein>
<evidence type="ECO:0000313" key="2">
    <source>
        <dbReference type="EMBL" id="ASY20459.1"/>
    </source>
</evidence>
<evidence type="ECO:0000256" key="1">
    <source>
        <dbReference type="SAM" id="SignalP"/>
    </source>
</evidence>
<dbReference type="Proteomes" id="UP000217186">
    <property type="component" value="Chromosome"/>
</dbReference>
<dbReference type="RefSeq" id="WP_095686309.1">
    <property type="nucleotide sequence ID" value="NZ_CP016776.1"/>
</dbReference>
<dbReference type="EMBL" id="CP016776">
    <property type="protein sequence ID" value="ASY20459.1"/>
    <property type="molecule type" value="Genomic_DNA"/>
</dbReference>
<feature type="signal peptide" evidence="1">
    <location>
        <begin position="1"/>
        <end position="21"/>
    </location>
</feature>
<organism evidence="2 3">
    <name type="scientific">Candidatus Planktophila vernalis</name>
    <dbReference type="NCBI Taxonomy" id="1884907"/>
    <lineage>
        <taxon>Bacteria</taxon>
        <taxon>Bacillati</taxon>
        <taxon>Actinomycetota</taxon>
        <taxon>Actinomycetes</taxon>
        <taxon>Candidatus Nanopelagicales</taxon>
        <taxon>Candidatus Nanopelagicaceae</taxon>
        <taxon>Candidatus Planktophila</taxon>
    </lineage>
</organism>
<dbReference type="InterPro" id="IPR036182">
    <property type="entry name" value="PCuAC_sf"/>
</dbReference>
<dbReference type="OrthoDB" id="5189400at2"/>
<name>A0A249KUT1_9ACTN</name>
<dbReference type="AlphaFoldDB" id="A0A249KUT1"/>